<accession>A0A6B1DSX9</accession>
<name>A0A6B1DSX9_9CHLR</name>
<gene>
    <name evidence="2" type="ORF">F4Y08_10815</name>
</gene>
<comment type="caution">
    <text evidence="2">The sequence shown here is derived from an EMBL/GenBank/DDBJ whole genome shotgun (WGS) entry which is preliminary data.</text>
</comment>
<evidence type="ECO:0000256" key="1">
    <source>
        <dbReference type="SAM" id="MobiDB-lite"/>
    </source>
</evidence>
<dbReference type="AlphaFoldDB" id="A0A6B1DSX9"/>
<feature type="compositionally biased region" description="Polar residues" evidence="1">
    <location>
        <begin position="41"/>
        <end position="51"/>
    </location>
</feature>
<dbReference type="EMBL" id="VXPY01000078">
    <property type="protein sequence ID" value="MYD90809.1"/>
    <property type="molecule type" value="Genomic_DNA"/>
</dbReference>
<sequence>MNDEVIRELWSIKDSMAQEHGHDVRSLAAYLQGKKRWECPRQSSGRSTFEISSDGPGQRLFNTTKEEVDDSKKSELRGTGDAGTNTRHFLTLCRNA</sequence>
<feature type="region of interest" description="Disordered" evidence="1">
    <location>
        <begin position="41"/>
        <end position="85"/>
    </location>
</feature>
<protein>
    <submittedName>
        <fullName evidence="2">Uncharacterized protein</fullName>
    </submittedName>
</protein>
<proteinExistence type="predicted"/>
<organism evidence="2">
    <name type="scientific">Caldilineaceae bacterium SB0662_bin_9</name>
    <dbReference type="NCBI Taxonomy" id="2605258"/>
    <lineage>
        <taxon>Bacteria</taxon>
        <taxon>Bacillati</taxon>
        <taxon>Chloroflexota</taxon>
        <taxon>Caldilineae</taxon>
        <taxon>Caldilineales</taxon>
        <taxon>Caldilineaceae</taxon>
    </lineage>
</organism>
<evidence type="ECO:0000313" key="2">
    <source>
        <dbReference type="EMBL" id="MYD90809.1"/>
    </source>
</evidence>
<feature type="compositionally biased region" description="Basic and acidic residues" evidence="1">
    <location>
        <begin position="64"/>
        <end position="78"/>
    </location>
</feature>
<reference evidence="2" key="1">
    <citation type="submission" date="2019-09" db="EMBL/GenBank/DDBJ databases">
        <title>Characterisation of the sponge microbiome using genome-centric metagenomics.</title>
        <authorList>
            <person name="Engelberts J.P."/>
            <person name="Robbins S.J."/>
            <person name="De Goeij J.M."/>
            <person name="Aranda M."/>
            <person name="Bell S.C."/>
            <person name="Webster N.S."/>
        </authorList>
    </citation>
    <scope>NUCLEOTIDE SEQUENCE</scope>
    <source>
        <strain evidence="2">SB0662_bin_9</strain>
    </source>
</reference>